<feature type="transmembrane region" description="Helical" evidence="2">
    <location>
        <begin position="6"/>
        <end position="27"/>
    </location>
</feature>
<dbReference type="EMBL" id="QUAL01000181">
    <property type="protein sequence ID" value="RIQ19550.1"/>
    <property type="molecule type" value="Genomic_DNA"/>
</dbReference>
<dbReference type="PANTHER" id="PTHR34703:SF1">
    <property type="entry name" value="ANTIPORTER SUBUNIT MNHG2-RELATED"/>
    <property type="match status" value="1"/>
</dbReference>
<name>A0A418KM96_9ACTN</name>
<dbReference type="Proteomes" id="UP000284057">
    <property type="component" value="Unassembled WGS sequence"/>
</dbReference>
<dbReference type="NCBIfam" id="NF009314">
    <property type="entry name" value="PRK12674.1-2"/>
    <property type="match status" value="1"/>
</dbReference>
<keyword evidence="2" id="KW-1133">Transmembrane helix</keyword>
<organism evidence="3 4">
    <name type="scientific">Jiangella rhizosphaerae</name>
    <dbReference type="NCBI Taxonomy" id="2293569"/>
    <lineage>
        <taxon>Bacteria</taxon>
        <taxon>Bacillati</taxon>
        <taxon>Actinomycetota</taxon>
        <taxon>Actinomycetes</taxon>
        <taxon>Jiangellales</taxon>
        <taxon>Jiangellaceae</taxon>
        <taxon>Jiangella</taxon>
    </lineage>
</organism>
<accession>A0A418KM96</accession>
<dbReference type="PANTHER" id="PTHR34703">
    <property type="entry name" value="ANTIPORTER SUBUNIT MNHG2-RELATED"/>
    <property type="match status" value="1"/>
</dbReference>
<keyword evidence="2" id="KW-0812">Transmembrane</keyword>
<sequence length="117" mass="12547">MTWLDVVSAACLLAGCALSLIAAVGLIRFPDLLSRMHAGTKPQVFGLLLILVGIGLRLRDWSDVGMLLAVAMFQLLTAPVAAHMVGRAAYRRGAVRRDTLLVDELTPVLEAEDRPGP</sequence>
<dbReference type="InterPro" id="IPR005133">
    <property type="entry name" value="PhaG_MnhG_YufB"/>
</dbReference>
<dbReference type="Pfam" id="PF03334">
    <property type="entry name" value="PhaG_MnhG_YufB"/>
    <property type="match status" value="1"/>
</dbReference>
<dbReference type="GO" id="GO:0015385">
    <property type="term" value="F:sodium:proton antiporter activity"/>
    <property type="evidence" value="ECO:0007669"/>
    <property type="project" value="TreeGrafter"/>
</dbReference>
<evidence type="ECO:0000313" key="3">
    <source>
        <dbReference type="EMBL" id="RIQ19550.1"/>
    </source>
</evidence>
<keyword evidence="4" id="KW-1185">Reference proteome</keyword>
<dbReference type="RefSeq" id="WP_119661529.1">
    <property type="nucleotide sequence ID" value="NZ_QUAL01000181.1"/>
</dbReference>
<comment type="caution">
    <text evidence="3">The sequence shown here is derived from an EMBL/GenBank/DDBJ whole genome shotgun (WGS) entry which is preliminary data.</text>
</comment>
<comment type="similarity">
    <text evidence="1">Belongs to the CPA3 antiporters (TC 2.A.63) subunit G family.</text>
</comment>
<gene>
    <name evidence="3" type="ORF">DY240_19595</name>
</gene>
<dbReference type="NCBIfam" id="TIGR01300">
    <property type="entry name" value="CPA3_mnhG_phaG"/>
    <property type="match status" value="1"/>
</dbReference>
<dbReference type="AlphaFoldDB" id="A0A418KM96"/>
<reference evidence="3 4" key="1">
    <citation type="submission" date="2018-09" db="EMBL/GenBank/DDBJ databases">
        <title>Isolation, diversity and antifungal activity of actinobacteria from wheat.</title>
        <authorList>
            <person name="Han C."/>
        </authorList>
    </citation>
    <scope>NUCLEOTIDE SEQUENCE [LARGE SCALE GENOMIC DNA]</scope>
    <source>
        <strain evidence="3 4">NEAU-YY265</strain>
    </source>
</reference>
<evidence type="ECO:0000256" key="2">
    <source>
        <dbReference type="SAM" id="Phobius"/>
    </source>
</evidence>
<keyword evidence="2" id="KW-0472">Membrane</keyword>
<proteinExistence type="inferred from homology"/>
<evidence type="ECO:0000313" key="4">
    <source>
        <dbReference type="Proteomes" id="UP000284057"/>
    </source>
</evidence>
<feature type="transmembrane region" description="Helical" evidence="2">
    <location>
        <begin position="64"/>
        <end position="86"/>
    </location>
</feature>
<protein>
    <submittedName>
        <fullName evidence="3">Monovalent cation/H(+) antiporter subunit G</fullName>
    </submittedName>
</protein>
<evidence type="ECO:0000256" key="1">
    <source>
        <dbReference type="ARBA" id="ARBA00008404"/>
    </source>
</evidence>